<gene>
    <name evidence="2" type="ORF">SNEC2469_LOCUS6764</name>
</gene>
<proteinExistence type="inferred from homology"/>
<protein>
    <submittedName>
        <fullName evidence="2">Uncharacterized protein</fullName>
    </submittedName>
</protein>
<comment type="caution">
    <text evidence="2">The sequence shown here is derived from an EMBL/GenBank/DDBJ whole genome shotgun (WGS) entry which is preliminary data.</text>
</comment>
<dbReference type="PANTHER" id="PTHR10566">
    <property type="entry name" value="CHAPERONE-ACTIVITY OF BC1 COMPLEX CABC1 -RELATED"/>
    <property type="match status" value="1"/>
</dbReference>
<dbReference type="OrthoDB" id="427480at2759"/>
<evidence type="ECO:0000313" key="3">
    <source>
        <dbReference type="Proteomes" id="UP000601435"/>
    </source>
</evidence>
<comment type="similarity">
    <text evidence="1">Belongs to the protein kinase superfamily. ADCK protein kinase family.</text>
</comment>
<feature type="non-terminal residue" evidence="2">
    <location>
        <position position="67"/>
    </location>
</feature>
<name>A0A812MXC0_9DINO</name>
<dbReference type="EMBL" id="CAJNJA010011723">
    <property type="protein sequence ID" value="CAE7278215.1"/>
    <property type="molecule type" value="Genomic_DNA"/>
</dbReference>
<reference evidence="2" key="1">
    <citation type="submission" date="2021-02" db="EMBL/GenBank/DDBJ databases">
        <authorList>
            <person name="Dougan E. K."/>
            <person name="Rhodes N."/>
            <person name="Thang M."/>
            <person name="Chan C."/>
        </authorList>
    </citation>
    <scope>NUCLEOTIDE SEQUENCE</scope>
</reference>
<keyword evidence="3" id="KW-1185">Reference proteome</keyword>
<evidence type="ECO:0000256" key="1">
    <source>
        <dbReference type="ARBA" id="ARBA00009670"/>
    </source>
</evidence>
<dbReference type="AlphaFoldDB" id="A0A812MXC0"/>
<organism evidence="2 3">
    <name type="scientific">Symbiodinium necroappetens</name>
    <dbReference type="NCBI Taxonomy" id="1628268"/>
    <lineage>
        <taxon>Eukaryota</taxon>
        <taxon>Sar</taxon>
        <taxon>Alveolata</taxon>
        <taxon>Dinophyceae</taxon>
        <taxon>Suessiales</taxon>
        <taxon>Symbiodiniaceae</taxon>
        <taxon>Symbiodinium</taxon>
    </lineage>
</organism>
<dbReference type="PANTHER" id="PTHR10566:SF128">
    <property type="entry name" value="UBIB DOMAIN CONTAINING KINASE"/>
    <property type="match status" value="1"/>
</dbReference>
<dbReference type="Proteomes" id="UP000601435">
    <property type="component" value="Unassembled WGS sequence"/>
</dbReference>
<sequence>PDLVTSEVADELVQLQDDLAPFDTVRALDIIKEELALAEDQHAASKLLSSLQDAEPVAAASLGQVYQ</sequence>
<dbReference type="InterPro" id="IPR050154">
    <property type="entry name" value="UbiB_kinase"/>
</dbReference>
<evidence type="ECO:0000313" key="2">
    <source>
        <dbReference type="EMBL" id="CAE7278215.1"/>
    </source>
</evidence>
<feature type="non-terminal residue" evidence="2">
    <location>
        <position position="1"/>
    </location>
</feature>
<accession>A0A812MXC0</accession>